<dbReference type="EMBL" id="RZNB01000005">
    <property type="protein sequence ID" value="RWZ49646.1"/>
    <property type="molecule type" value="Genomic_DNA"/>
</dbReference>
<reference evidence="3 4" key="1">
    <citation type="submission" date="2018-12" db="EMBL/GenBank/DDBJ databases">
        <authorList>
            <person name="Li F."/>
        </authorList>
    </citation>
    <scope>NUCLEOTIDE SEQUENCE [LARGE SCALE GENOMIC DNA]</scope>
    <source>
        <strain evidence="3 4">11W25H-1</strain>
    </source>
</reference>
<proteinExistence type="predicted"/>
<comment type="caution">
    <text evidence="3">The sequence shown here is derived from an EMBL/GenBank/DDBJ whole genome shotgun (WGS) entry which is preliminary data.</text>
</comment>
<dbReference type="Pfam" id="PF19779">
    <property type="entry name" value="DUF6264"/>
    <property type="match status" value="1"/>
</dbReference>
<dbReference type="RefSeq" id="WP_128495693.1">
    <property type="nucleotide sequence ID" value="NZ_RZNB01000005.1"/>
</dbReference>
<keyword evidence="2" id="KW-0472">Membrane</keyword>
<keyword evidence="4" id="KW-1185">Reference proteome</keyword>
<evidence type="ECO:0000256" key="1">
    <source>
        <dbReference type="SAM" id="MobiDB-lite"/>
    </source>
</evidence>
<evidence type="ECO:0000256" key="2">
    <source>
        <dbReference type="SAM" id="Phobius"/>
    </source>
</evidence>
<organism evidence="3 4">
    <name type="scientific">Labedella phragmitis</name>
    <dbReference type="NCBI Taxonomy" id="2498849"/>
    <lineage>
        <taxon>Bacteria</taxon>
        <taxon>Bacillati</taxon>
        <taxon>Actinomycetota</taxon>
        <taxon>Actinomycetes</taxon>
        <taxon>Micrococcales</taxon>
        <taxon>Microbacteriaceae</taxon>
        <taxon>Labedella</taxon>
    </lineage>
</organism>
<feature type="compositionally biased region" description="Low complexity" evidence="1">
    <location>
        <begin position="61"/>
        <end position="70"/>
    </location>
</feature>
<dbReference type="AlphaFoldDB" id="A0A3S3Z6B6"/>
<feature type="transmembrane region" description="Helical" evidence="2">
    <location>
        <begin position="158"/>
        <end position="181"/>
    </location>
</feature>
<dbReference type="OrthoDB" id="5083906at2"/>
<feature type="transmembrane region" description="Helical" evidence="2">
    <location>
        <begin position="126"/>
        <end position="146"/>
    </location>
</feature>
<feature type="transmembrane region" description="Helical" evidence="2">
    <location>
        <begin position="82"/>
        <end position="106"/>
    </location>
</feature>
<feature type="region of interest" description="Disordered" evidence="1">
    <location>
        <begin position="1"/>
        <end position="70"/>
    </location>
</feature>
<protein>
    <submittedName>
        <fullName evidence="3">Uncharacterized protein</fullName>
    </submittedName>
</protein>
<gene>
    <name evidence="3" type="ORF">ELQ90_12890</name>
</gene>
<dbReference type="InterPro" id="IPR046231">
    <property type="entry name" value="DUF6264"/>
</dbReference>
<keyword evidence="2" id="KW-0812">Transmembrane</keyword>
<accession>A0A3S3Z6B6</accession>
<sequence>MNDQPVEGERRPRPQFGELATPEEQRAAIAVPDAVTSSEPVPVEADRPASRLAPSRSVPSAPKAPRPAGDAARAPVDRFISWGLLGLGLFSILQSTVALFDLPAAINAFFAPEDLDAYGPVGAGRVLGLVALVVYIALWVLALVLVQRRVGRGRSSWWIPLVAGVVANVVVLVCVGSAMMIDPAIAAYIQEMAGTPPTP</sequence>
<name>A0A3S3Z6B6_9MICO</name>
<keyword evidence="2" id="KW-1133">Transmembrane helix</keyword>
<evidence type="ECO:0000313" key="4">
    <source>
        <dbReference type="Proteomes" id="UP000288547"/>
    </source>
</evidence>
<evidence type="ECO:0000313" key="3">
    <source>
        <dbReference type="EMBL" id="RWZ49646.1"/>
    </source>
</evidence>
<dbReference type="Proteomes" id="UP000288547">
    <property type="component" value="Unassembled WGS sequence"/>
</dbReference>